<keyword evidence="5" id="KW-1185">Reference proteome</keyword>
<feature type="transmembrane region" description="Helical" evidence="2">
    <location>
        <begin position="36"/>
        <end position="58"/>
    </location>
</feature>
<evidence type="ECO:0000259" key="3">
    <source>
        <dbReference type="Pfam" id="PF05649"/>
    </source>
</evidence>
<keyword evidence="2" id="KW-0812">Transmembrane</keyword>
<proteinExistence type="inferred from homology"/>
<sequence length="514" mass="56846">MPVAPAPAAAAAEDARGAPSTSLLLVSHRWEGLRYLVYWGLVSGVLVLVLGLVGFISLPAVHWAPWEWSFGASDSGRGQGPVPHMPRKVAPRRLRLQEAPRGPAGAEAGSAACSTPACAEQASRVQAELEYSVDPCVDFYHFVCSRWIQRHARGSVDLLQMETYSGRVADLLERPSEQVPEMQRFFANCLRPQENLFSEIRATFFYLLGFQDWPYLSSAAAFLSPDDVSSKIGAVFRELGVESLFRFTVAPDPEKPRLRYWALDEPRLLSAGADGGAAWMDGAFKALLDFYGKFSDTNVSRLEHELASLMERPELDPLALTRCKTMALLDLPAIDYLRWAPMLRSAFGTDDIFPQDLIKLACPGYVLGLFNRGSLPRVTDLLNYVLFRIVAVLSPFMANATLRDAVSRAYADPGPASGPPLTPRQLCVRLLDRFEPAVPMYLAANMSLALLGAEGDVQDLLEGHLQARASLYTPLYCVTDGNAADSLEVYYPKRFFRQLSWLVPQTFIILCKSF</sequence>
<feature type="domain" description="Peptidase M13 N-terminal" evidence="3">
    <location>
        <begin position="135"/>
        <end position="438"/>
    </location>
</feature>
<dbReference type="InterPro" id="IPR042089">
    <property type="entry name" value="Peptidase_M13_dom_2"/>
</dbReference>
<name>A0AAQ4EL73_AMBAM</name>
<evidence type="ECO:0000256" key="1">
    <source>
        <dbReference type="ARBA" id="ARBA00007357"/>
    </source>
</evidence>
<dbReference type="Pfam" id="PF05649">
    <property type="entry name" value="Peptidase_M13_N"/>
    <property type="match status" value="1"/>
</dbReference>
<comment type="similarity">
    <text evidence="1">Belongs to the peptidase M13 family.</text>
</comment>
<gene>
    <name evidence="4" type="ORF">V5799_031315</name>
</gene>
<keyword evidence="2" id="KW-1133">Transmembrane helix</keyword>
<dbReference type="SUPFAM" id="SSF55486">
    <property type="entry name" value="Metalloproteases ('zincins'), catalytic domain"/>
    <property type="match status" value="1"/>
</dbReference>
<evidence type="ECO:0000256" key="2">
    <source>
        <dbReference type="SAM" id="Phobius"/>
    </source>
</evidence>
<reference evidence="4 5" key="1">
    <citation type="journal article" date="2023" name="Arcadia Sci">
        <title>De novo assembly of a long-read Amblyomma americanum tick genome.</title>
        <authorList>
            <person name="Chou S."/>
            <person name="Poskanzer K.E."/>
            <person name="Rollins M."/>
            <person name="Thuy-Boun P.S."/>
        </authorList>
    </citation>
    <scope>NUCLEOTIDE SEQUENCE [LARGE SCALE GENOMIC DNA]</scope>
    <source>
        <strain evidence="4">F_SG_1</strain>
        <tissue evidence="4">Salivary glands</tissue>
    </source>
</reference>
<accession>A0AAQ4EL73</accession>
<dbReference type="PANTHER" id="PTHR11733:SF241">
    <property type="entry name" value="GH26575P-RELATED"/>
    <property type="match status" value="1"/>
</dbReference>
<dbReference type="Gene3D" id="3.40.390.10">
    <property type="entry name" value="Collagenase (Catalytic Domain)"/>
    <property type="match status" value="1"/>
</dbReference>
<dbReference type="PANTHER" id="PTHR11733">
    <property type="entry name" value="ZINC METALLOPROTEASE FAMILY M13 NEPRILYSIN-RELATED"/>
    <property type="match status" value="1"/>
</dbReference>
<dbReference type="GO" id="GO:0016485">
    <property type="term" value="P:protein processing"/>
    <property type="evidence" value="ECO:0007669"/>
    <property type="project" value="TreeGrafter"/>
</dbReference>
<evidence type="ECO:0000313" key="4">
    <source>
        <dbReference type="EMBL" id="KAK8775338.1"/>
    </source>
</evidence>
<protein>
    <recommendedName>
        <fullName evidence="3">Peptidase M13 N-terminal domain-containing protein</fullName>
    </recommendedName>
</protein>
<comment type="caution">
    <text evidence="4">The sequence shown here is derived from an EMBL/GenBank/DDBJ whole genome shotgun (WGS) entry which is preliminary data.</text>
</comment>
<dbReference type="Proteomes" id="UP001321473">
    <property type="component" value="Unassembled WGS sequence"/>
</dbReference>
<organism evidence="4 5">
    <name type="scientific">Amblyomma americanum</name>
    <name type="common">Lone star tick</name>
    <dbReference type="NCBI Taxonomy" id="6943"/>
    <lineage>
        <taxon>Eukaryota</taxon>
        <taxon>Metazoa</taxon>
        <taxon>Ecdysozoa</taxon>
        <taxon>Arthropoda</taxon>
        <taxon>Chelicerata</taxon>
        <taxon>Arachnida</taxon>
        <taxon>Acari</taxon>
        <taxon>Parasitiformes</taxon>
        <taxon>Ixodida</taxon>
        <taxon>Ixodoidea</taxon>
        <taxon>Ixodidae</taxon>
        <taxon>Amblyomminae</taxon>
        <taxon>Amblyomma</taxon>
    </lineage>
</organism>
<dbReference type="Gene3D" id="1.10.1380.10">
    <property type="entry name" value="Neutral endopeptidase , domain2"/>
    <property type="match status" value="1"/>
</dbReference>
<keyword evidence="2" id="KW-0472">Membrane</keyword>
<dbReference type="GO" id="GO:0004222">
    <property type="term" value="F:metalloendopeptidase activity"/>
    <property type="evidence" value="ECO:0007669"/>
    <property type="project" value="InterPro"/>
</dbReference>
<dbReference type="InterPro" id="IPR024079">
    <property type="entry name" value="MetalloPept_cat_dom_sf"/>
</dbReference>
<dbReference type="InterPro" id="IPR008753">
    <property type="entry name" value="Peptidase_M13_N"/>
</dbReference>
<dbReference type="PROSITE" id="PS51885">
    <property type="entry name" value="NEPRILYSIN"/>
    <property type="match status" value="1"/>
</dbReference>
<dbReference type="InterPro" id="IPR000718">
    <property type="entry name" value="Peptidase_M13"/>
</dbReference>
<dbReference type="AlphaFoldDB" id="A0AAQ4EL73"/>
<evidence type="ECO:0000313" key="5">
    <source>
        <dbReference type="Proteomes" id="UP001321473"/>
    </source>
</evidence>
<dbReference type="EMBL" id="JARKHS020014242">
    <property type="protein sequence ID" value="KAK8775338.1"/>
    <property type="molecule type" value="Genomic_DNA"/>
</dbReference>
<dbReference type="GO" id="GO:0005886">
    <property type="term" value="C:plasma membrane"/>
    <property type="evidence" value="ECO:0007669"/>
    <property type="project" value="TreeGrafter"/>
</dbReference>